<dbReference type="EMBL" id="VUNA01000017">
    <property type="protein sequence ID" value="MST71231.1"/>
    <property type="molecule type" value="Genomic_DNA"/>
</dbReference>
<sequence>MNDRFNRKGAQPVWKSHEKSSAEKEAWLRPFEEDENLRMMDEETLAKARRYTEELCREDNVFALRLKGYACYGGNRLYECDWTAARDCMLRLRELADDAEYANTLGYIYYYGRCNGGEPEYEKAFPQFSYAAANGLFEAIYKLGDMYSHGYGCRKSEETAQNLYHMVYNETKKKFLRGYDASFADAALRLGKVFEYGFGTEANPAAAYCLYLEADYAAKIRAAHSDFFGDHSVAKRTGQALERVARKLPAEFFRDVLWLDTPRPVVDFLEDGYRCELSFQKKEDGGAWVTGTRIGTRTCPDVEYRLANFGGLGVVIRCRELSLKMEEPAEYEICDGGDAAVFDYYERNTYDDQDEFYLGDKLVAWIKCPGYRVDREVL</sequence>
<dbReference type="Pfam" id="PF08238">
    <property type="entry name" value="Sel1"/>
    <property type="match status" value="3"/>
</dbReference>
<name>A0A6N7XNZ0_9FIRM</name>
<dbReference type="InterPro" id="IPR006597">
    <property type="entry name" value="Sel1-like"/>
</dbReference>
<reference evidence="1 2" key="1">
    <citation type="submission" date="2019-08" db="EMBL/GenBank/DDBJ databases">
        <title>In-depth cultivation of the pig gut microbiome towards novel bacterial diversity and tailored functional studies.</title>
        <authorList>
            <person name="Wylensek D."/>
            <person name="Hitch T.C.A."/>
            <person name="Clavel T."/>
        </authorList>
    </citation>
    <scope>NUCLEOTIDE SEQUENCE [LARGE SCALE GENOMIC DNA]</scope>
    <source>
        <strain evidence="1 2">WCA-MUC-591-APC-4B</strain>
    </source>
</reference>
<gene>
    <name evidence="1" type="ORF">FYJ65_07930</name>
</gene>
<comment type="caution">
    <text evidence="1">The sequence shown here is derived from an EMBL/GenBank/DDBJ whole genome shotgun (WGS) entry which is preliminary data.</text>
</comment>
<evidence type="ECO:0000313" key="1">
    <source>
        <dbReference type="EMBL" id="MST71231.1"/>
    </source>
</evidence>
<dbReference type="PANTHER" id="PTHR11102">
    <property type="entry name" value="SEL-1-LIKE PROTEIN"/>
    <property type="match status" value="1"/>
</dbReference>
<dbReference type="Proteomes" id="UP000469424">
    <property type="component" value="Unassembled WGS sequence"/>
</dbReference>
<dbReference type="InterPro" id="IPR050767">
    <property type="entry name" value="Sel1_AlgK"/>
</dbReference>
<dbReference type="InterPro" id="IPR011990">
    <property type="entry name" value="TPR-like_helical_dom_sf"/>
</dbReference>
<dbReference type="AlphaFoldDB" id="A0A6N7XNZ0"/>
<dbReference type="SMART" id="SM00671">
    <property type="entry name" value="SEL1"/>
    <property type="match status" value="3"/>
</dbReference>
<accession>A0A6N7XNZ0</accession>
<dbReference type="PANTHER" id="PTHR11102:SF162">
    <property type="entry name" value="HCP-LIKE PROTEIN"/>
    <property type="match status" value="1"/>
</dbReference>
<evidence type="ECO:0000313" key="2">
    <source>
        <dbReference type="Proteomes" id="UP000469424"/>
    </source>
</evidence>
<protein>
    <submittedName>
        <fullName evidence="1">Sel1 repeat family protein</fullName>
    </submittedName>
</protein>
<proteinExistence type="predicted"/>
<dbReference type="SUPFAM" id="SSF81901">
    <property type="entry name" value="HCP-like"/>
    <property type="match status" value="1"/>
</dbReference>
<dbReference type="RefSeq" id="WP_154554794.1">
    <property type="nucleotide sequence ID" value="NZ_VUNA01000017.1"/>
</dbReference>
<dbReference type="GO" id="GO:0036503">
    <property type="term" value="P:ERAD pathway"/>
    <property type="evidence" value="ECO:0007669"/>
    <property type="project" value="TreeGrafter"/>
</dbReference>
<keyword evidence="2" id="KW-1185">Reference proteome</keyword>
<organism evidence="1 2">
    <name type="scientific">Mogibacterium kristiansenii</name>
    <dbReference type="NCBI Taxonomy" id="2606708"/>
    <lineage>
        <taxon>Bacteria</taxon>
        <taxon>Bacillati</taxon>
        <taxon>Bacillota</taxon>
        <taxon>Clostridia</taxon>
        <taxon>Peptostreptococcales</taxon>
        <taxon>Anaerovoracaceae</taxon>
        <taxon>Mogibacterium</taxon>
    </lineage>
</organism>
<dbReference type="Gene3D" id="1.25.40.10">
    <property type="entry name" value="Tetratricopeptide repeat domain"/>
    <property type="match status" value="1"/>
</dbReference>